<dbReference type="SUPFAM" id="SSF56784">
    <property type="entry name" value="HAD-like"/>
    <property type="match status" value="1"/>
</dbReference>
<comment type="similarity">
    <text evidence="2 6">Belongs to the cation transport ATPase (P-type) (TC 3.A.3) family. Type IB subfamily.</text>
</comment>
<accession>A0A542SPJ6</accession>
<evidence type="ECO:0000256" key="4">
    <source>
        <dbReference type="ARBA" id="ARBA00022989"/>
    </source>
</evidence>
<dbReference type="InterPro" id="IPR008250">
    <property type="entry name" value="ATPase_P-typ_transduc_dom_A_sf"/>
</dbReference>
<dbReference type="NCBIfam" id="TIGR01512">
    <property type="entry name" value="ATPase-IB2_Cd"/>
    <property type="match status" value="1"/>
</dbReference>
<name>A0A542SPJ6_9MICO</name>
<feature type="transmembrane region" description="Helical" evidence="6">
    <location>
        <begin position="63"/>
        <end position="88"/>
    </location>
</feature>
<evidence type="ECO:0000313" key="9">
    <source>
        <dbReference type="Proteomes" id="UP000316181"/>
    </source>
</evidence>
<feature type="transmembrane region" description="Helical" evidence="6">
    <location>
        <begin position="254"/>
        <end position="276"/>
    </location>
</feature>
<dbReference type="PANTHER" id="PTHR48085">
    <property type="entry name" value="CADMIUM/ZINC-TRANSPORTING ATPASE HMA2-RELATED"/>
    <property type="match status" value="1"/>
</dbReference>
<dbReference type="NCBIfam" id="TIGR01494">
    <property type="entry name" value="ATPase_P-type"/>
    <property type="match status" value="2"/>
</dbReference>
<evidence type="ECO:0000256" key="5">
    <source>
        <dbReference type="ARBA" id="ARBA00023136"/>
    </source>
</evidence>
<keyword evidence="6" id="KW-0547">Nucleotide-binding</keyword>
<evidence type="ECO:0000256" key="3">
    <source>
        <dbReference type="ARBA" id="ARBA00022692"/>
    </source>
</evidence>
<dbReference type="Gene3D" id="2.70.150.10">
    <property type="entry name" value="Calcium-transporting ATPase, cytoplasmic transduction domain A"/>
    <property type="match status" value="1"/>
</dbReference>
<dbReference type="InterPro" id="IPR023298">
    <property type="entry name" value="ATPase_P-typ_TM_dom_sf"/>
</dbReference>
<dbReference type="InterPro" id="IPR023299">
    <property type="entry name" value="ATPase_P-typ_cyto_dom_N"/>
</dbReference>
<dbReference type="PANTHER" id="PTHR48085:SF5">
    <property type="entry name" value="CADMIUM_ZINC-TRANSPORTING ATPASE HMA4-RELATED"/>
    <property type="match status" value="1"/>
</dbReference>
<keyword evidence="6" id="KW-0067">ATP-binding</keyword>
<comment type="subcellular location">
    <subcellularLocation>
        <location evidence="1">Cell membrane</location>
        <topology evidence="1">Multi-pass membrane protein</topology>
    </subcellularLocation>
</comment>
<dbReference type="PROSITE" id="PS00154">
    <property type="entry name" value="ATPASE_E1_E2"/>
    <property type="match status" value="1"/>
</dbReference>
<dbReference type="Pfam" id="PF00122">
    <property type="entry name" value="E1-E2_ATPase"/>
    <property type="match status" value="1"/>
</dbReference>
<keyword evidence="3 6" id="KW-0812">Transmembrane</keyword>
<evidence type="ECO:0000259" key="7">
    <source>
        <dbReference type="Pfam" id="PF00122"/>
    </source>
</evidence>
<dbReference type="GO" id="GO:0016887">
    <property type="term" value="F:ATP hydrolysis activity"/>
    <property type="evidence" value="ECO:0007669"/>
    <property type="project" value="InterPro"/>
</dbReference>
<evidence type="ECO:0000313" key="8">
    <source>
        <dbReference type="EMBL" id="TQK76485.1"/>
    </source>
</evidence>
<dbReference type="GO" id="GO:0015086">
    <property type="term" value="F:cadmium ion transmembrane transporter activity"/>
    <property type="evidence" value="ECO:0007669"/>
    <property type="project" value="TreeGrafter"/>
</dbReference>
<dbReference type="InterPro" id="IPR027256">
    <property type="entry name" value="P-typ_ATPase_IB"/>
</dbReference>
<dbReference type="PRINTS" id="PR00119">
    <property type="entry name" value="CATATPASE"/>
</dbReference>
<dbReference type="InterPro" id="IPR001757">
    <property type="entry name" value="P_typ_ATPase"/>
</dbReference>
<dbReference type="Gene3D" id="3.40.50.1000">
    <property type="entry name" value="HAD superfamily/HAD-like"/>
    <property type="match status" value="1"/>
</dbReference>
<dbReference type="Pfam" id="PF00702">
    <property type="entry name" value="Hydrolase"/>
    <property type="match status" value="1"/>
</dbReference>
<feature type="domain" description="P-type ATPase A" evidence="7">
    <location>
        <begin position="113"/>
        <end position="212"/>
    </location>
</feature>
<keyword evidence="6" id="KW-1003">Cell membrane</keyword>
<organism evidence="8 9">
    <name type="scientific">Rarobacter incanus</name>
    <dbReference type="NCBI Taxonomy" id="153494"/>
    <lineage>
        <taxon>Bacteria</taxon>
        <taxon>Bacillati</taxon>
        <taxon>Actinomycetota</taxon>
        <taxon>Actinomycetes</taxon>
        <taxon>Micrococcales</taxon>
        <taxon>Rarobacteraceae</taxon>
        <taxon>Rarobacter</taxon>
    </lineage>
</organism>
<dbReference type="GO" id="GO:0019829">
    <property type="term" value="F:ATPase-coupled monoatomic cation transmembrane transporter activity"/>
    <property type="evidence" value="ECO:0007669"/>
    <property type="project" value="InterPro"/>
</dbReference>
<dbReference type="SUPFAM" id="SSF81665">
    <property type="entry name" value="Calcium ATPase, transmembrane domain M"/>
    <property type="match status" value="1"/>
</dbReference>
<dbReference type="Gene3D" id="3.40.1110.10">
    <property type="entry name" value="Calcium-transporting ATPase, cytoplasmic domain N"/>
    <property type="match status" value="1"/>
</dbReference>
<keyword evidence="6" id="KW-0479">Metal-binding</keyword>
<feature type="transmembrane region" description="Helical" evidence="6">
    <location>
        <begin position="33"/>
        <end position="51"/>
    </location>
</feature>
<dbReference type="GO" id="GO:0005524">
    <property type="term" value="F:ATP binding"/>
    <property type="evidence" value="ECO:0007669"/>
    <property type="project" value="UniProtKB-UniRule"/>
</dbReference>
<evidence type="ECO:0000256" key="2">
    <source>
        <dbReference type="ARBA" id="ARBA00006024"/>
    </source>
</evidence>
<dbReference type="GO" id="GO:0046872">
    <property type="term" value="F:metal ion binding"/>
    <property type="evidence" value="ECO:0007669"/>
    <property type="project" value="UniProtKB-KW"/>
</dbReference>
<feature type="transmembrane region" description="Helical" evidence="6">
    <location>
        <begin position="229"/>
        <end position="248"/>
    </location>
</feature>
<dbReference type="PROSITE" id="PS01229">
    <property type="entry name" value="COF_2"/>
    <property type="match status" value="1"/>
</dbReference>
<gene>
    <name evidence="8" type="ORF">FB389_1161</name>
</gene>
<sequence>MAVRAYPWVAATLAVAMVGLALLALGRGEYGRWPLTAFVLVVAVNQLVGMIREFAAGEYGLDILAILAIVSTAAVGDYWASLIVVLMITGGEALEDFASHRANRTLTSLLERAPSRAHRVAASGVAQIVAASDVAVGDELVVLPGEIVPVDGTVLSNNGSIDEASLTGEPMPVSVGAGDQIMSGAVNGAAALRLRATRVAAESQYQRIVDLVREAQASKAPMVRLANKVAVPFTAVALVIAGVAWVVSGDPARIAQVLVVATPCPLLIAAPVAFLAGMSRAARVQVVVKGGGVLEILARLRTAAFDKTGTLTHGHPQVVAVHPQDDGPHCADELLALAAGAEQFSGHVMAGPIVAAAQGRGLAVRASSGVVEQAGHGVAAQVSGRAVRVGRRAFAGAADGEAGASSLHLPAGRLAVHVGIDGKYAGWIELADEVRAEAAGVIAELRGGGVEHVMMLTGDGAATARVIADAVGIDDIRAGLLPADKVDAVRGESRRPVMMVGDGINDAPVLAAADVGVAMGAAGATAASDSADAVIMVDSLAGVARLVTIARQTVRVAKQSIGIGIGLSVVLMLVAGAGAIPAVVGAALQELVDLTSILWALRALRAPRASR</sequence>
<dbReference type="GO" id="GO:0005886">
    <property type="term" value="C:plasma membrane"/>
    <property type="evidence" value="ECO:0007669"/>
    <property type="project" value="UniProtKB-SubCell"/>
</dbReference>
<dbReference type="AlphaFoldDB" id="A0A542SPJ6"/>
<evidence type="ECO:0000256" key="1">
    <source>
        <dbReference type="ARBA" id="ARBA00004651"/>
    </source>
</evidence>
<dbReference type="InterPro" id="IPR059000">
    <property type="entry name" value="ATPase_P-type_domA"/>
</dbReference>
<keyword evidence="4 6" id="KW-1133">Transmembrane helix</keyword>
<protein>
    <submittedName>
        <fullName evidence="8">Heavy metal-(Cd/Co/Hg/Pb/Zn)-translocating P-type ATPase</fullName>
    </submittedName>
</protein>
<dbReference type="SUPFAM" id="SSF81653">
    <property type="entry name" value="Calcium ATPase, transduction domain A"/>
    <property type="match status" value="1"/>
</dbReference>
<comment type="caution">
    <text evidence="8">The sequence shown here is derived from an EMBL/GenBank/DDBJ whole genome shotgun (WGS) entry which is preliminary data.</text>
</comment>
<dbReference type="EMBL" id="VFNV01000001">
    <property type="protein sequence ID" value="TQK76485.1"/>
    <property type="molecule type" value="Genomic_DNA"/>
</dbReference>
<dbReference type="InterPro" id="IPR018303">
    <property type="entry name" value="ATPase_P-typ_P_site"/>
</dbReference>
<feature type="transmembrane region" description="Helical" evidence="6">
    <location>
        <begin position="6"/>
        <end position="26"/>
    </location>
</feature>
<reference evidence="8 9" key="1">
    <citation type="submission" date="2019-06" db="EMBL/GenBank/DDBJ databases">
        <title>Sequencing the genomes of 1000 actinobacteria strains.</title>
        <authorList>
            <person name="Klenk H.-P."/>
        </authorList>
    </citation>
    <scope>NUCLEOTIDE SEQUENCE [LARGE SCALE GENOMIC DNA]</scope>
    <source>
        <strain evidence="8 9">DSM 10596</strain>
    </source>
</reference>
<dbReference type="Proteomes" id="UP000316181">
    <property type="component" value="Unassembled WGS sequence"/>
</dbReference>
<dbReference type="NCBIfam" id="TIGR01525">
    <property type="entry name" value="ATPase-IB_hvy"/>
    <property type="match status" value="1"/>
</dbReference>
<feature type="transmembrane region" description="Helical" evidence="6">
    <location>
        <begin position="561"/>
        <end position="580"/>
    </location>
</feature>
<dbReference type="InterPro" id="IPR023214">
    <property type="entry name" value="HAD_sf"/>
</dbReference>
<proteinExistence type="inferred from homology"/>
<evidence type="ECO:0000256" key="6">
    <source>
        <dbReference type="RuleBase" id="RU362081"/>
    </source>
</evidence>
<dbReference type="InterPro" id="IPR051014">
    <property type="entry name" value="Cation_Transport_ATPase_IB"/>
</dbReference>
<dbReference type="InterPro" id="IPR036412">
    <property type="entry name" value="HAD-like_sf"/>
</dbReference>
<keyword evidence="9" id="KW-1185">Reference proteome</keyword>
<keyword evidence="5 6" id="KW-0472">Membrane</keyword>